<name>A0A1W7AAT8_9STAP</name>
<reference evidence="2 3" key="1">
    <citation type="journal article" date="2017" name="Int. J. Syst. Evol. Microbiol.">
        <title>Macrococcus canis sp. nov., a skin bacterium associated with infections in dogs.</title>
        <authorList>
            <person name="Gobeli Brawand S."/>
            <person name="Cotting K."/>
            <person name="Gomez-Sanz E."/>
            <person name="Collaud A."/>
            <person name="Thomann A."/>
            <person name="Brodard I."/>
            <person name="Rodriguez-Campos S."/>
            <person name="Strauss C."/>
            <person name="Perreten V."/>
        </authorList>
    </citation>
    <scope>NUCLEOTIDE SEQUENCE [LARGE SCALE GENOMIC DNA]</scope>
    <source>
        <strain evidence="2 3">KM45013</strain>
    </source>
</reference>
<evidence type="ECO:0000313" key="3">
    <source>
        <dbReference type="Proteomes" id="UP000194154"/>
    </source>
</evidence>
<dbReference type="AlphaFoldDB" id="A0A1W7AAT8"/>
<dbReference type="KEGG" id="mcak:MCCS_05690"/>
<feature type="domain" description="NERD" evidence="1">
    <location>
        <begin position="33"/>
        <end position="116"/>
    </location>
</feature>
<dbReference type="Proteomes" id="UP000194154">
    <property type="component" value="Chromosome"/>
</dbReference>
<proteinExistence type="predicted"/>
<gene>
    <name evidence="2" type="ORF">MCCS_05690</name>
</gene>
<sequence length="292" mass="34447">MVKKPKNLILEEALHRRLSHYVFSDDYYYTSIGYEGELLFAQKFPIQNHHIELYNINLHTGAHKFEIDRLIITGESIYAFDVKNYKNKYESHGKTWNTKLTEISSPEVKFNTIDIAMKQLLFSLNIPHKYATFFAFINRQFYIDIPFNGLITYNEISTIFNKIHSEKPVTDKEKLIRNYFIDAHRPLSFHDKRPNFNIKHVQKGLKCINCNSSNIDMRYSKKTCKCRDCLTKYSKNEMVLNSLLDLDIIIGRSFSIKEAHKWIGTEFRNLTNNVLKDHFNIDGGGNYFFPYP</sequence>
<evidence type="ECO:0000259" key="1">
    <source>
        <dbReference type="Pfam" id="PF08378"/>
    </source>
</evidence>
<organism evidence="2 3">
    <name type="scientific">Macrococcoides canis</name>
    <dbReference type="NCBI Taxonomy" id="1855823"/>
    <lineage>
        <taxon>Bacteria</taxon>
        <taxon>Bacillati</taxon>
        <taxon>Bacillota</taxon>
        <taxon>Bacilli</taxon>
        <taxon>Bacillales</taxon>
        <taxon>Staphylococcaceae</taxon>
        <taxon>Macrococcoides</taxon>
    </lineage>
</organism>
<protein>
    <submittedName>
        <fullName evidence="2">Nuclease-related domain protein</fullName>
    </submittedName>
</protein>
<dbReference type="EMBL" id="CP021059">
    <property type="protein sequence ID" value="ARQ06220.1"/>
    <property type="molecule type" value="Genomic_DNA"/>
</dbReference>
<dbReference type="GeneID" id="35294710"/>
<keyword evidence="3" id="KW-1185">Reference proteome</keyword>
<dbReference type="STRING" id="1855823.MCCS_05690"/>
<accession>A0A1W7AAT8</accession>
<dbReference type="OrthoDB" id="2387294at2"/>
<evidence type="ECO:0000313" key="2">
    <source>
        <dbReference type="EMBL" id="ARQ06220.1"/>
    </source>
</evidence>
<dbReference type="InterPro" id="IPR011528">
    <property type="entry name" value="NERD"/>
</dbReference>
<dbReference type="Pfam" id="PF08378">
    <property type="entry name" value="NERD"/>
    <property type="match status" value="1"/>
</dbReference>
<dbReference type="RefSeq" id="WP_086041902.1">
    <property type="nucleotide sequence ID" value="NZ_CBCRZA010000001.1"/>
</dbReference>